<comment type="caution">
    <text evidence="2">The sequence shown here is derived from an EMBL/GenBank/DDBJ whole genome shotgun (WGS) entry which is preliminary data.</text>
</comment>
<dbReference type="Proteomes" id="UP001162060">
    <property type="component" value="Unassembled WGS sequence"/>
</dbReference>
<proteinExistence type="predicted"/>
<feature type="domain" description="Reverse transcriptase Ty1/copia-type" evidence="1">
    <location>
        <begin position="145"/>
        <end position="207"/>
    </location>
</feature>
<dbReference type="Pfam" id="PF07727">
    <property type="entry name" value="RVT_2"/>
    <property type="match status" value="2"/>
</dbReference>
<evidence type="ECO:0000313" key="3">
    <source>
        <dbReference type="Proteomes" id="UP001162060"/>
    </source>
</evidence>
<sequence length="207" mass="23628">MRLRGVFRAAKLPNGQRAIGTKWVFKIKRKADGSIEKYKARLVAKGFRQKYGIDYTETFSPVVKYVTLRMVIAISKHFGWPIDQLDVVTAFLYGVMKEQVFCVIPEGVELDSTFDCLELVKSIYGLKKPRVWNETFDELRTGHCVFILVYVDDVLVTGSSLELIAQTKNDLKTRFEMTDSGKCAFVLGIELLEFGEDGSVTLCQRRY</sequence>
<accession>A0AAV1UEZ7</accession>
<feature type="domain" description="Reverse transcriptase Ty1/copia-type" evidence="1">
    <location>
        <begin position="6"/>
        <end position="139"/>
    </location>
</feature>
<dbReference type="AlphaFoldDB" id="A0AAV1UEZ7"/>
<dbReference type="InterPro" id="IPR043502">
    <property type="entry name" value="DNA/RNA_pol_sf"/>
</dbReference>
<dbReference type="EMBL" id="CAKLBY020000181">
    <property type="protein sequence ID" value="CAK7931664.1"/>
    <property type="molecule type" value="Genomic_DNA"/>
</dbReference>
<dbReference type="InterPro" id="IPR013103">
    <property type="entry name" value="RVT_2"/>
</dbReference>
<organism evidence="2 3">
    <name type="scientific">Peronospora matthiolae</name>
    <dbReference type="NCBI Taxonomy" id="2874970"/>
    <lineage>
        <taxon>Eukaryota</taxon>
        <taxon>Sar</taxon>
        <taxon>Stramenopiles</taxon>
        <taxon>Oomycota</taxon>
        <taxon>Peronosporomycetes</taxon>
        <taxon>Peronosporales</taxon>
        <taxon>Peronosporaceae</taxon>
        <taxon>Peronospora</taxon>
    </lineage>
</organism>
<gene>
    <name evidence="2" type="ORF">PM001_LOCUS16814</name>
</gene>
<name>A0AAV1UEZ7_9STRA</name>
<evidence type="ECO:0000259" key="1">
    <source>
        <dbReference type="Pfam" id="PF07727"/>
    </source>
</evidence>
<protein>
    <recommendedName>
        <fullName evidence="1">Reverse transcriptase Ty1/copia-type domain-containing protein</fullName>
    </recommendedName>
</protein>
<reference evidence="2" key="1">
    <citation type="submission" date="2024-01" db="EMBL/GenBank/DDBJ databases">
        <authorList>
            <person name="Webb A."/>
        </authorList>
    </citation>
    <scope>NUCLEOTIDE SEQUENCE</scope>
    <source>
        <strain evidence="2">Pm1</strain>
    </source>
</reference>
<dbReference type="SUPFAM" id="SSF56672">
    <property type="entry name" value="DNA/RNA polymerases"/>
    <property type="match status" value="1"/>
</dbReference>
<evidence type="ECO:0000313" key="2">
    <source>
        <dbReference type="EMBL" id="CAK7931664.1"/>
    </source>
</evidence>